<evidence type="ECO:0000313" key="8">
    <source>
        <dbReference type="Proteomes" id="UP001162483"/>
    </source>
</evidence>
<dbReference type="Gene3D" id="2.40.10.10">
    <property type="entry name" value="Trypsin-like serine proteases"/>
    <property type="match status" value="2"/>
</dbReference>
<evidence type="ECO:0000313" key="7">
    <source>
        <dbReference type="EMBL" id="CAI9603839.1"/>
    </source>
</evidence>
<protein>
    <recommendedName>
        <fullName evidence="6">Peptidase S1 domain-containing protein</fullName>
    </recommendedName>
</protein>
<dbReference type="PRINTS" id="PR00722">
    <property type="entry name" value="CHYMOTRYPSIN"/>
</dbReference>
<gene>
    <name evidence="7" type="ORF">SPARVUS_LOCUS13380282</name>
</gene>
<dbReference type="InterPro" id="IPR043504">
    <property type="entry name" value="Peptidase_S1_PA_chymotrypsin"/>
</dbReference>
<evidence type="ECO:0000256" key="2">
    <source>
        <dbReference type="ARBA" id="ARBA00022801"/>
    </source>
</evidence>
<keyword evidence="8" id="KW-1185">Reference proteome</keyword>
<evidence type="ECO:0000259" key="6">
    <source>
        <dbReference type="PROSITE" id="PS50240"/>
    </source>
</evidence>
<evidence type="ECO:0000256" key="3">
    <source>
        <dbReference type="ARBA" id="ARBA00022825"/>
    </source>
</evidence>
<accession>A0ABN9G3C5</accession>
<evidence type="ECO:0000256" key="5">
    <source>
        <dbReference type="RuleBase" id="RU363034"/>
    </source>
</evidence>
<dbReference type="PANTHER" id="PTHR24252:SF30">
    <property type="entry name" value="TRANSMEMBRANE SERINE PROTEASE 2"/>
    <property type="match status" value="1"/>
</dbReference>
<reference evidence="7" key="1">
    <citation type="submission" date="2023-05" db="EMBL/GenBank/DDBJ databases">
        <authorList>
            <person name="Stuckert A."/>
        </authorList>
    </citation>
    <scope>NUCLEOTIDE SEQUENCE</scope>
</reference>
<feature type="domain" description="Peptidase S1" evidence="6">
    <location>
        <begin position="32"/>
        <end position="262"/>
    </location>
</feature>
<proteinExistence type="predicted"/>
<dbReference type="CDD" id="cd00190">
    <property type="entry name" value="Tryp_SPc"/>
    <property type="match status" value="1"/>
</dbReference>
<dbReference type="Pfam" id="PF00089">
    <property type="entry name" value="Trypsin"/>
    <property type="match status" value="1"/>
</dbReference>
<keyword evidence="4" id="KW-1015">Disulfide bond</keyword>
<dbReference type="PROSITE" id="PS00134">
    <property type="entry name" value="TRYPSIN_HIS"/>
    <property type="match status" value="1"/>
</dbReference>
<feature type="non-terminal residue" evidence="7">
    <location>
        <position position="1"/>
    </location>
</feature>
<dbReference type="PROSITE" id="PS50240">
    <property type="entry name" value="TRYPSIN_DOM"/>
    <property type="match status" value="1"/>
</dbReference>
<dbReference type="Proteomes" id="UP001162483">
    <property type="component" value="Unassembled WGS sequence"/>
</dbReference>
<dbReference type="InterPro" id="IPR001254">
    <property type="entry name" value="Trypsin_dom"/>
</dbReference>
<keyword evidence="3 5" id="KW-0720">Serine protease</keyword>
<dbReference type="PROSITE" id="PS00135">
    <property type="entry name" value="TRYPSIN_SER"/>
    <property type="match status" value="1"/>
</dbReference>
<dbReference type="SUPFAM" id="SSF50494">
    <property type="entry name" value="Trypsin-like serine proteases"/>
    <property type="match status" value="1"/>
</dbReference>
<dbReference type="PANTHER" id="PTHR24252">
    <property type="entry name" value="ACROSIN-RELATED"/>
    <property type="match status" value="1"/>
</dbReference>
<dbReference type="InterPro" id="IPR018114">
    <property type="entry name" value="TRYPSIN_HIS"/>
</dbReference>
<evidence type="ECO:0000256" key="4">
    <source>
        <dbReference type="ARBA" id="ARBA00023157"/>
    </source>
</evidence>
<keyword evidence="2 5" id="KW-0378">Hydrolase</keyword>
<dbReference type="EMBL" id="CATNWA010017891">
    <property type="protein sequence ID" value="CAI9603839.1"/>
    <property type="molecule type" value="Genomic_DNA"/>
</dbReference>
<evidence type="ECO:0000256" key="1">
    <source>
        <dbReference type="ARBA" id="ARBA00022670"/>
    </source>
</evidence>
<dbReference type="InterPro" id="IPR033116">
    <property type="entry name" value="TRYPSIN_SER"/>
</dbReference>
<dbReference type="InterPro" id="IPR001314">
    <property type="entry name" value="Peptidase_S1A"/>
</dbReference>
<dbReference type="SMART" id="SM00020">
    <property type="entry name" value="Tryp_SPc"/>
    <property type="match status" value="1"/>
</dbReference>
<organism evidence="7 8">
    <name type="scientific">Staurois parvus</name>
    <dbReference type="NCBI Taxonomy" id="386267"/>
    <lineage>
        <taxon>Eukaryota</taxon>
        <taxon>Metazoa</taxon>
        <taxon>Chordata</taxon>
        <taxon>Craniata</taxon>
        <taxon>Vertebrata</taxon>
        <taxon>Euteleostomi</taxon>
        <taxon>Amphibia</taxon>
        <taxon>Batrachia</taxon>
        <taxon>Anura</taxon>
        <taxon>Neobatrachia</taxon>
        <taxon>Ranoidea</taxon>
        <taxon>Ranidae</taxon>
        <taxon>Staurois</taxon>
    </lineage>
</organism>
<dbReference type="InterPro" id="IPR009003">
    <property type="entry name" value="Peptidase_S1_PA"/>
</dbReference>
<sequence>IFFRDFCPSGKVISLRCIDCGTSSKNTVSSRIVGGTPAQNGDWPWQVSLQIGRSHVCGGSIITPDWILTAAHCVEGSYAKPNQWNVYAGSTIRSAGSVSLVEQVISHPNYDTETKNNDIALMKLKTSLTYSSTIKPVCLPNSGMPWSDTQSCWISGWGHTSQGGSTTPNLMAANVPLIDSKTCNKPAVYNGAITSAMICAGYLAGGTDTCQGDSGGPLVTRTNSLWWLVGDTSWGTGCANINKPGVYANVTVFLDWIYLQMQVR</sequence>
<comment type="caution">
    <text evidence="7">The sequence shown here is derived from an EMBL/GenBank/DDBJ whole genome shotgun (WGS) entry which is preliminary data.</text>
</comment>
<keyword evidence="1 5" id="KW-0645">Protease</keyword>
<name>A0ABN9G3C5_9NEOB</name>